<dbReference type="Gene3D" id="3.60.110.10">
    <property type="entry name" value="Carbon-nitrogen hydrolase"/>
    <property type="match status" value="1"/>
</dbReference>
<organism evidence="4 5">
    <name type="scientific">Phyllobacterium salinisoli</name>
    <dbReference type="NCBI Taxonomy" id="1899321"/>
    <lineage>
        <taxon>Bacteria</taxon>
        <taxon>Pseudomonadati</taxon>
        <taxon>Pseudomonadota</taxon>
        <taxon>Alphaproteobacteria</taxon>
        <taxon>Hyphomicrobiales</taxon>
        <taxon>Phyllobacteriaceae</taxon>
        <taxon>Phyllobacterium</taxon>
    </lineage>
</organism>
<dbReference type="SUPFAM" id="SSF56317">
    <property type="entry name" value="Carbon-nitrogen hydrolase"/>
    <property type="match status" value="1"/>
</dbReference>
<evidence type="ECO:0000259" key="3">
    <source>
        <dbReference type="PROSITE" id="PS50263"/>
    </source>
</evidence>
<dbReference type="Proteomes" id="UP000253420">
    <property type="component" value="Unassembled WGS sequence"/>
</dbReference>
<evidence type="ECO:0000256" key="1">
    <source>
        <dbReference type="ARBA" id="ARBA00010613"/>
    </source>
</evidence>
<feature type="domain" description="CN hydrolase" evidence="3">
    <location>
        <begin position="4"/>
        <end position="252"/>
    </location>
</feature>
<dbReference type="EMBL" id="QOZG01000008">
    <property type="protein sequence ID" value="RCS22517.1"/>
    <property type="molecule type" value="Genomic_DNA"/>
</dbReference>
<proteinExistence type="inferred from homology"/>
<dbReference type="InterPro" id="IPR003010">
    <property type="entry name" value="C-N_Hydrolase"/>
</dbReference>
<dbReference type="PANTHER" id="PTHR23088:SF27">
    <property type="entry name" value="DEAMINATED GLUTATHIONE AMIDASE"/>
    <property type="match status" value="1"/>
</dbReference>
<dbReference type="GO" id="GO:0016811">
    <property type="term" value="F:hydrolase activity, acting on carbon-nitrogen (but not peptide) bonds, in linear amides"/>
    <property type="evidence" value="ECO:0007669"/>
    <property type="project" value="InterPro"/>
</dbReference>
<dbReference type="AlphaFoldDB" id="A0A368JZG2"/>
<dbReference type="OrthoDB" id="9811121at2"/>
<dbReference type="PROSITE" id="PS50263">
    <property type="entry name" value="CN_HYDROLASE"/>
    <property type="match status" value="1"/>
</dbReference>
<gene>
    <name evidence="4" type="ORF">DUT91_19025</name>
</gene>
<protein>
    <submittedName>
        <fullName evidence="4">Carbon-nitrogen hydrolase family protein</fullName>
    </submittedName>
</protein>
<dbReference type="InterPro" id="IPR036526">
    <property type="entry name" value="C-N_Hydrolase_sf"/>
</dbReference>
<evidence type="ECO:0000256" key="2">
    <source>
        <dbReference type="ARBA" id="ARBA00022801"/>
    </source>
</evidence>
<accession>A0A368JZG2</accession>
<dbReference type="RefSeq" id="WP_114442105.1">
    <property type="nucleotide sequence ID" value="NZ_QOZG01000008.1"/>
</dbReference>
<keyword evidence="5" id="KW-1185">Reference proteome</keyword>
<name>A0A368JZG2_9HYPH</name>
<dbReference type="CDD" id="cd07572">
    <property type="entry name" value="nit"/>
    <property type="match status" value="1"/>
</dbReference>
<evidence type="ECO:0000313" key="5">
    <source>
        <dbReference type="Proteomes" id="UP000253420"/>
    </source>
</evidence>
<keyword evidence="2 4" id="KW-0378">Hydrolase</keyword>
<dbReference type="Pfam" id="PF00795">
    <property type="entry name" value="CN_hydrolase"/>
    <property type="match status" value="1"/>
</dbReference>
<comment type="caution">
    <text evidence="4">The sequence shown here is derived from an EMBL/GenBank/DDBJ whole genome shotgun (WGS) entry which is preliminary data.</text>
</comment>
<reference evidence="4 5" key="1">
    <citation type="submission" date="2018-07" db="EMBL/GenBank/DDBJ databases">
        <title>The draft genome of Phyllobacterium salinisoli.</title>
        <authorList>
            <person name="Liu L."/>
            <person name="Li L."/>
            <person name="Zhang X."/>
            <person name="Liang L."/>
        </authorList>
    </citation>
    <scope>NUCLEOTIDE SEQUENCE [LARGE SCALE GENOMIC DNA]</scope>
    <source>
        <strain evidence="4 5">LLAN61</strain>
    </source>
</reference>
<dbReference type="PROSITE" id="PS01227">
    <property type="entry name" value="UPF0012"/>
    <property type="match status" value="1"/>
</dbReference>
<dbReference type="InterPro" id="IPR045254">
    <property type="entry name" value="Nit1/2_C-N_Hydrolase"/>
</dbReference>
<evidence type="ECO:0000313" key="4">
    <source>
        <dbReference type="EMBL" id="RCS22517.1"/>
    </source>
</evidence>
<dbReference type="PANTHER" id="PTHR23088">
    <property type="entry name" value="NITRILASE-RELATED"/>
    <property type="match status" value="1"/>
</dbReference>
<dbReference type="InterPro" id="IPR001110">
    <property type="entry name" value="UPF0012_CS"/>
</dbReference>
<sequence length="291" mass="31143">MSIFRAAAIQMRSGTDTQANVATLERLVGEAAAQGAHYVQTPEMTGAVQRNREGLAAALRDEENDLIVKAASGLSAKHGIYLHIGSTAIAVGGGKIANRAFLFGPDGKKIVSYDKIHMFDVDLDNGESWRESAVYAAGNDTVLADLPFGRMGFAICYDIRFPQLFRAQAEAGASVLTAPAAFTRQTGEAHWHVLQRARAIENGAFVISAAQGGLHEDGRETYGHSLIVSPWGEILAEADHDEPAVIVADIDTSESAAARRKVPNLKNARLFGLLRIAESQGDMKKENIASS</sequence>
<comment type="similarity">
    <text evidence="1">Belongs to the carbon-nitrogen hydrolase superfamily. NIT1/NIT2 family.</text>
</comment>